<evidence type="ECO:0000256" key="4">
    <source>
        <dbReference type="PROSITE-ProRule" id="PRU00027"/>
    </source>
</evidence>
<evidence type="ECO:0000256" key="5">
    <source>
        <dbReference type="SAM" id="MobiDB-lite"/>
    </source>
</evidence>
<evidence type="ECO:0000256" key="1">
    <source>
        <dbReference type="ARBA" id="ARBA00022723"/>
    </source>
</evidence>
<dbReference type="Proteomes" id="UP000823388">
    <property type="component" value="Chromosome 1N"/>
</dbReference>
<gene>
    <name evidence="7" type="ORF">PVAP13_1NG454900</name>
</gene>
<proteinExistence type="predicted"/>
<dbReference type="PANTHER" id="PTHR34396:SF25">
    <property type="entry name" value="BOUNDARY ELEMENT ASSOCIATED FACTOR"/>
    <property type="match status" value="1"/>
</dbReference>
<evidence type="ECO:0000256" key="2">
    <source>
        <dbReference type="ARBA" id="ARBA00022771"/>
    </source>
</evidence>
<dbReference type="AlphaFoldDB" id="A0A8T0XDB1"/>
<evidence type="ECO:0000259" key="6">
    <source>
        <dbReference type="PROSITE" id="PS50808"/>
    </source>
</evidence>
<keyword evidence="1" id="KW-0479">Metal-binding</keyword>
<evidence type="ECO:0000313" key="7">
    <source>
        <dbReference type="EMBL" id="KAG2653399.1"/>
    </source>
</evidence>
<dbReference type="SUPFAM" id="SSF57667">
    <property type="entry name" value="beta-beta-alpha zinc fingers"/>
    <property type="match status" value="1"/>
</dbReference>
<dbReference type="InterPro" id="IPR053031">
    <property type="entry name" value="Cuticle_assoc_protein"/>
</dbReference>
<reference evidence="7" key="1">
    <citation type="submission" date="2020-05" db="EMBL/GenBank/DDBJ databases">
        <title>WGS assembly of Panicum virgatum.</title>
        <authorList>
            <person name="Lovell J.T."/>
            <person name="Jenkins J."/>
            <person name="Shu S."/>
            <person name="Juenger T.E."/>
            <person name="Schmutz J."/>
        </authorList>
    </citation>
    <scope>NUCLEOTIDE SEQUENCE</scope>
    <source>
        <strain evidence="7">AP13</strain>
    </source>
</reference>
<comment type="caution">
    <text evidence="7">The sequence shown here is derived from an EMBL/GenBank/DDBJ whole genome shotgun (WGS) entry which is preliminary data.</text>
</comment>
<dbReference type="InterPro" id="IPR003656">
    <property type="entry name" value="Znf_BED"/>
</dbReference>
<dbReference type="PANTHER" id="PTHR34396">
    <property type="entry name" value="OS03G0264950 PROTEIN-RELATED"/>
    <property type="match status" value="1"/>
</dbReference>
<evidence type="ECO:0000256" key="3">
    <source>
        <dbReference type="ARBA" id="ARBA00022833"/>
    </source>
</evidence>
<name>A0A8T0XDB1_PANVG</name>
<dbReference type="GO" id="GO:0008270">
    <property type="term" value="F:zinc ion binding"/>
    <property type="evidence" value="ECO:0007669"/>
    <property type="project" value="UniProtKB-KW"/>
</dbReference>
<accession>A0A8T0XDB1</accession>
<feature type="domain" description="BED-type" evidence="6">
    <location>
        <begin position="61"/>
        <end position="107"/>
    </location>
</feature>
<feature type="compositionally biased region" description="Polar residues" evidence="5">
    <location>
        <begin position="1"/>
        <end position="38"/>
    </location>
</feature>
<dbReference type="GO" id="GO:0006357">
    <property type="term" value="P:regulation of transcription by RNA polymerase II"/>
    <property type="evidence" value="ECO:0007669"/>
    <property type="project" value="TreeGrafter"/>
</dbReference>
<keyword evidence="2 4" id="KW-0863">Zinc-finger</keyword>
<dbReference type="SMART" id="SM00614">
    <property type="entry name" value="ZnF_BED"/>
    <property type="match status" value="1"/>
</dbReference>
<keyword evidence="3" id="KW-0862">Zinc</keyword>
<keyword evidence="8" id="KW-1185">Reference proteome</keyword>
<dbReference type="PROSITE" id="PS50808">
    <property type="entry name" value="ZF_BED"/>
    <property type="match status" value="1"/>
</dbReference>
<sequence>MSTGSDGSINPQCGSEASQVQLDSDPITGSPQPESANDSLPIEIDDDEEEEYIMAGSKKRKLKSPVWNEFTKVKIGNTEYAKCNYCSKKLSGLSRNGTNHLKCHLKSCVLKKIKLNGQTMVQSGLRFNRTDAGTISVENYNL</sequence>
<dbReference type="OrthoDB" id="1900170at2759"/>
<dbReference type="GO" id="GO:0005634">
    <property type="term" value="C:nucleus"/>
    <property type="evidence" value="ECO:0007669"/>
    <property type="project" value="TreeGrafter"/>
</dbReference>
<organism evidence="7 8">
    <name type="scientific">Panicum virgatum</name>
    <name type="common">Blackwell switchgrass</name>
    <dbReference type="NCBI Taxonomy" id="38727"/>
    <lineage>
        <taxon>Eukaryota</taxon>
        <taxon>Viridiplantae</taxon>
        <taxon>Streptophyta</taxon>
        <taxon>Embryophyta</taxon>
        <taxon>Tracheophyta</taxon>
        <taxon>Spermatophyta</taxon>
        <taxon>Magnoliopsida</taxon>
        <taxon>Liliopsida</taxon>
        <taxon>Poales</taxon>
        <taxon>Poaceae</taxon>
        <taxon>PACMAD clade</taxon>
        <taxon>Panicoideae</taxon>
        <taxon>Panicodae</taxon>
        <taxon>Paniceae</taxon>
        <taxon>Panicinae</taxon>
        <taxon>Panicum</taxon>
        <taxon>Panicum sect. Hiantes</taxon>
    </lineage>
</organism>
<feature type="region of interest" description="Disordered" evidence="5">
    <location>
        <begin position="1"/>
        <end position="44"/>
    </location>
</feature>
<dbReference type="InterPro" id="IPR036236">
    <property type="entry name" value="Znf_C2H2_sf"/>
</dbReference>
<evidence type="ECO:0000313" key="8">
    <source>
        <dbReference type="Proteomes" id="UP000823388"/>
    </source>
</evidence>
<dbReference type="Pfam" id="PF02892">
    <property type="entry name" value="zf-BED"/>
    <property type="match status" value="1"/>
</dbReference>
<dbReference type="EMBL" id="CM029038">
    <property type="protein sequence ID" value="KAG2653399.1"/>
    <property type="molecule type" value="Genomic_DNA"/>
</dbReference>
<dbReference type="GO" id="GO:1990837">
    <property type="term" value="F:sequence-specific double-stranded DNA binding"/>
    <property type="evidence" value="ECO:0007669"/>
    <property type="project" value="TreeGrafter"/>
</dbReference>
<protein>
    <recommendedName>
        <fullName evidence="6">BED-type domain-containing protein</fullName>
    </recommendedName>
</protein>